<gene>
    <name evidence="13" type="ORF">SPPG_00242</name>
</gene>
<evidence type="ECO:0000313" key="14">
    <source>
        <dbReference type="Proteomes" id="UP000053201"/>
    </source>
</evidence>
<accession>A0A0L0HUG8</accession>
<evidence type="ECO:0000256" key="9">
    <source>
        <dbReference type="ARBA" id="ARBA00023180"/>
    </source>
</evidence>
<evidence type="ECO:0000256" key="5">
    <source>
        <dbReference type="ARBA" id="ARBA00022692"/>
    </source>
</evidence>
<keyword evidence="8 12" id="KW-0472">Membrane</keyword>
<dbReference type="EMBL" id="KQ257450">
    <property type="protein sequence ID" value="KND04514.1"/>
    <property type="molecule type" value="Genomic_DNA"/>
</dbReference>
<evidence type="ECO:0000256" key="12">
    <source>
        <dbReference type="SAM" id="Phobius"/>
    </source>
</evidence>
<dbReference type="PANTHER" id="PTHR14605:SF1">
    <property type="entry name" value="TRANSMEMBRANE PROTEIN 231"/>
    <property type="match status" value="1"/>
</dbReference>
<evidence type="ECO:0000256" key="6">
    <source>
        <dbReference type="ARBA" id="ARBA00022989"/>
    </source>
</evidence>
<dbReference type="VEuPathDB" id="FungiDB:SPPG_00242"/>
<evidence type="ECO:0000256" key="10">
    <source>
        <dbReference type="ARBA" id="ARBA00023273"/>
    </source>
</evidence>
<dbReference type="OMA" id="PALYTRY"/>
<dbReference type="PANTHER" id="PTHR14605">
    <property type="entry name" value="CHST5 PROTEIN"/>
    <property type="match status" value="1"/>
</dbReference>
<dbReference type="InterPro" id="IPR019306">
    <property type="entry name" value="TMEM231"/>
</dbReference>
<keyword evidence="9" id="KW-0325">Glycoprotein</keyword>
<evidence type="ECO:0000256" key="3">
    <source>
        <dbReference type="ARBA" id="ARBA00015087"/>
    </source>
</evidence>
<evidence type="ECO:0000313" key="13">
    <source>
        <dbReference type="EMBL" id="KND04514.1"/>
    </source>
</evidence>
<comment type="subcellular location">
    <subcellularLocation>
        <location evidence="1">Cell projection</location>
        <location evidence="1">Cilium membrane</location>
        <topology evidence="1">Multi-pass membrane protein</topology>
    </subcellularLocation>
</comment>
<name>A0A0L0HUG8_SPIPD</name>
<keyword evidence="14" id="KW-1185">Reference proteome</keyword>
<feature type="transmembrane region" description="Helical" evidence="12">
    <location>
        <begin position="277"/>
        <end position="296"/>
    </location>
</feature>
<evidence type="ECO:0000256" key="1">
    <source>
        <dbReference type="ARBA" id="ARBA00004272"/>
    </source>
</evidence>
<keyword evidence="5 12" id="KW-0812">Transmembrane</keyword>
<dbReference type="InParanoid" id="A0A0L0HUG8"/>
<keyword evidence="4" id="KW-1003">Cell membrane</keyword>
<protein>
    <recommendedName>
        <fullName evidence="3">Transmembrane protein 231</fullName>
    </recommendedName>
</protein>
<dbReference type="AlphaFoldDB" id="A0A0L0HUG8"/>
<dbReference type="GeneID" id="27683985"/>
<dbReference type="GO" id="GO:0060271">
    <property type="term" value="P:cilium assembly"/>
    <property type="evidence" value="ECO:0007669"/>
    <property type="project" value="TreeGrafter"/>
</dbReference>
<dbReference type="RefSeq" id="XP_016612553.1">
    <property type="nucleotide sequence ID" value="XM_016748574.1"/>
</dbReference>
<sequence>MPILHNEPFARRYHAPLISTASLLGALAAIAILILPFIFAYVSGSFWLKQNSFREQPQVMYKHEFMLLLEGVDRVSNNPVAVVWSSSPLYNQLHERTSRVAALQTSQIDVQRDGKYDYLTFSASIPLLPTEAITHVRLALFFQYSLSERLRLQMQSMALFDSSTALPASSVYVDGDLRLVQRELLKRYGDNSAYNVPVVNFTKAFGPDPNALTWSSIMAGYARRDVRTNFAYETPIWTTGRAPTEPFTISGRVAYSTDTIQYLPGAWEVLKNGWIQYLAYLILVGAVISWILGFAFRNQVVRTAVRVDQMPRYGGFKAHAF</sequence>
<evidence type="ECO:0000256" key="11">
    <source>
        <dbReference type="ARBA" id="ARBA00024803"/>
    </source>
</evidence>
<dbReference type="eggNOG" id="KOG4838">
    <property type="taxonomic scope" value="Eukaryota"/>
</dbReference>
<dbReference type="OrthoDB" id="426438at2759"/>
<dbReference type="Pfam" id="PF10149">
    <property type="entry name" value="TM231"/>
    <property type="match status" value="1"/>
</dbReference>
<evidence type="ECO:0000256" key="2">
    <source>
        <dbReference type="ARBA" id="ARBA00009082"/>
    </source>
</evidence>
<comment type="function">
    <text evidence="11">Transmembrane component of the tectonic-like complex, a complex localized at the transition zone of primary cilia and acting as a barrier that prevents diffusion of transmembrane proteins between the cilia and plasma membranes. Required for ciliogenesis and sonic hedgehog/SHH signaling.</text>
</comment>
<organism evidence="13 14">
    <name type="scientific">Spizellomyces punctatus (strain DAOM BR117)</name>
    <dbReference type="NCBI Taxonomy" id="645134"/>
    <lineage>
        <taxon>Eukaryota</taxon>
        <taxon>Fungi</taxon>
        <taxon>Fungi incertae sedis</taxon>
        <taxon>Chytridiomycota</taxon>
        <taxon>Chytridiomycota incertae sedis</taxon>
        <taxon>Chytridiomycetes</taxon>
        <taxon>Spizellomycetales</taxon>
        <taxon>Spizellomycetaceae</taxon>
        <taxon>Spizellomyces</taxon>
    </lineage>
</organism>
<proteinExistence type="inferred from homology"/>
<feature type="transmembrane region" description="Helical" evidence="12">
    <location>
        <begin position="21"/>
        <end position="48"/>
    </location>
</feature>
<dbReference type="Proteomes" id="UP000053201">
    <property type="component" value="Unassembled WGS sequence"/>
</dbReference>
<comment type="similarity">
    <text evidence="2">Belongs to the TMEM231 family.</text>
</comment>
<keyword evidence="6 12" id="KW-1133">Transmembrane helix</keyword>
<evidence type="ECO:0000256" key="8">
    <source>
        <dbReference type="ARBA" id="ARBA00023136"/>
    </source>
</evidence>
<dbReference type="STRING" id="645134.A0A0L0HUG8"/>
<dbReference type="GO" id="GO:0060170">
    <property type="term" value="C:ciliary membrane"/>
    <property type="evidence" value="ECO:0007669"/>
    <property type="project" value="UniProtKB-SubCell"/>
</dbReference>
<dbReference type="GO" id="GO:0035869">
    <property type="term" value="C:ciliary transition zone"/>
    <property type="evidence" value="ECO:0007669"/>
    <property type="project" value="TreeGrafter"/>
</dbReference>
<dbReference type="GO" id="GO:0032880">
    <property type="term" value="P:regulation of protein localization"/>
    <property type="evidence" value="ECO:0007669"/>
    <property type="project" value="TreeGrafter"/>
</dbReference>
<reference evidence="13 14" key="1">
    <citation type="submission" date="2009-08" db="EMBL/GenBank/DDBJ databases">
        <title>The Genome Sequence of Spizellomyces punctatus strain DAOM BR117.</title>
        <authorList>
            <consortium name="The Broad Institute Genome Sequencing Platform"/>
            <person name="Russ C."/>
            <person name="Cuomo C."/>
            <person name="Shea T."/>
            <person name="Young S.K."/>
            <person name="Zeng Q."/>
            <person name="Koehrsen M."/>
            <person name="Haas B."/>
            <person name="Borodovsky M."/>
            <person name="Guigo R."/>
            <person name="Alvarado L."/>
            <person name="Berlin A."/>
            <person name="Bochicchio J."/>
            <person name="Borenstein D."/>
            <person name="Chapman S."/>
            <person name="Chen Z."/>
            <person name="Engels R."/>
            <person name="Freedman E."/>
            <person name="Gellesch M."/>
            <person name="Goldberg J."/>
            <person name="Griggs A."/>
            <person name="Gujja S."/>
            <person name="Heiman D."/>
            <person name="Hepburn T."/>
            <person name="Howarth C."/>
            <person name="Jen D."/>
            <person name="Larson L."/>
            <person name="Lewis B."/>
            <person name="Mehta T."/>
            <person name="Park D."/>
            <person name="Pearson M."/>
            <person name="Roberts A."/>
            <person name="Saif S."/>
            <person name="Shenoy N."/>
            <person name="Sisk P."/>
            <person name="Stolte C."/>
            <person name="Sykes S."/>
            <person name="Thomson T."/>
            <person name="Walk T."/>
            <person name="White J."/>
            <person name="Yandava C."/>
            <person name="Burger G."/>
            <person name="Gray M.W."/>
            <person name="Holland P.W.H."/>
            <person name="King N."/>
            <person name="Lang F.B.F."/>
            <person name="Roger A.J."/>
            <person name="Ruiz-Trillo I."/>
            <person name="Lander E."/>
            <person name="Nusbaum C."/>
        </authorList>
    </citation>
    <scope>NUCLEOTIDE SEQUENCE [LARGE SCALE GENOMIC DNA]</scope>
    <source>
        <strain evidence="13 14">DAOM BR117</strain>
    </source>
</reference>
<keyword evidence="7" id="KW-0969">Cilium</keyword>
<keyword evidence="10" id="KW-0966">Cell projection</keyword>
<evidence type="ECO:0000256" key="4">
    <source>
        <dbReference type="ARBA" id="ARBA00022475"/>
    </source>
</evidence>
<evidence type="ECO:0000256" key="7">
    <source>
        <dbReference type="ARBA" id="ARBA00023069"/>
    </source>
</evidence>